<accession>X1KXF8</accession>
<evidence type="ECO:0000313" key="1">
    <source>
        <dbReference type="EMBL" id="GAI11762.1"/>
    </source>
</evidence>
<dbReference type="EMBL" id="BARV01010397">
    <property type="protein sequence ID" value="GAI11762.1"/>
    <property type="molecule type" value="Genomic_DNA"/>
</dbReference>
<dbReference type="AlphaFoldDB" id="X1KXF8"/>
<protein>
    <submittedName>
        <fullName evidence="1">Uncharacterized protein</fullName>
    </submittedName>
</protein>
<reference evidence="1" key="1">
    <citation type="journal article" date="2014" name="Front. Microbiol.">
        <title>High frequency of phylogenetically diverse reductive dehalogenase-homologous genes in deep subseafloor sedimentary metagenomes.</title>
        <authorList>
            <person name="Kawai M."/>
            <person name="Futagami T."/>
            <person name="Toyoda A."/>
            <person name="Takaki Y."/>
            <person name="Nishi S."/>
            <person name="Hori S."/>
            <person name="Arai W."/>
            <person name="Tsubouchi T."/>
            <person name="Morono Y."/>
            <person name="Uchiyama I."/>
            <person name="Ito T."/>
            <person name="Fujiyama A."/>
            <person name="Inagaki F."/>
            <person name="Takami H."/>
        </authorList>
    </citation>
    <scope>NUCLEOTIDE SEQUENCE</scope>
    <source>
        <strain evidence="1">Expedition CK06-06</strain>
    </source>
</reference>
<gene>
    <name evidence="1" type="ORF">S06H3_20136</name>
</gene>
<name>X1KXF8_9ZZZZ</name>
<proteinExistence type="predicted"/>
<sequence>GWIFWERLDKTVRVDRGEIPVLAPELVKAIVGR</sequence>
<feature type="non-terminal residue" evidence="1">
    <location>
        <position position="1"/>
    </location>
</feature>
<comment type="caution">
    <text evidence="1">The sequence shown here is derived from an EMBL/GenBank/DDBJ whole genome shotgun (WGS) entry which is preliminary data.</text>
</comment>
<organism evidence="1">
    <name type="scientific">marine sediment metagenome</name>
    <dbReference type="NCBI Taxonomy" id="412755"/>
    <lineage>
        <taxon>unclassified sequences</taxon>
        <taxon>metagenomes</taxon>
        <taxon>ecological metagenomes</taxon>
    </lineage>
</organism>